<proteinExistence type="inferred from homology"/>
<dbReference type="GO" id="GO:0043161">
    <property type="term" value="P:proteasome-mediated ubiquitin-dependent protein catabolic process"/>
    <property type="evidence" value="ECO:0000318"/>
    <property type="project" value="GO_Central"/>
</dbReference>
<keyword evidence="2" id="KW-0647">Proteasome</keyword>
<dbReference type="CDD" id="cd08062">
    <property type="entry name" value="MPN_RPN7_8"/>
    <property type="match status" value="1"/>
</dbReference>
<dbReference type="PANTHER" id="PTHR10540">
    <property type="entry name" value="EUKARYOTIC TRANSLATION INITIATION FACTOR 3 SUBUNIT F-RELATED"/>
    <property type="match status" value="1"/>
</dbReference>
<dbReference type="Gene3D" id="3.40.140.10">
    <property type="entry name" value="Cytidine Deaminase, domain 2"/>
    <property type="match status" value="1"/>
</dbReference>
<dbReference type="Pfam" id="PF01398">
    <property type="entry name" value="JAB"/>
    <property type="match status" value="1"/>
</dbReference>
<comment type="similarity">
    <text evidence="1">Belongs to the peptidase M67A family.</text>
</comment>
<evidence type="ECO:0000313" key="6">
    <source>
        <dbReference type="Proteomes" id="UP000001357"/>
    </source>
</evidence>
<dbReference type="InterPro" id="IPR033858">
    <property type="entry name" value="MPN_RPN7_8"/>
</dbReference>
<dbReference type="InterPro" id="IPR024969">
    <property type="entry name" value="EIF3F/CSN6-like_C"/>
</dbReference>
<evidence type="ECO:0000256" key="2">
    <source>
        <dbReference type="ARBA" id="ARBA00022942"/>
    </source>
</evidence>
<dbReference type="AlphaFoldDB" id="A9V3T8"/>
<feature type="domain" description="MPN" evidence="4">
    <location>
        <begin position="18"/>
        <end position="153"/>
    </location>
</feature>
<dbReference type="InParanoid" id="A9V3T8"/>
<evidence type="ECO:0000256" key="1">
    <source>
        <dbReference type="ARBA" id="ARBA00008568"/>
    </source>
</evidence>
<evidence type="ECO:0000313" key="5">
    <source>
        <dbReference type="EMBL" id="EDQ87865.1"/>
    </source>
</evidence>
<feature type="compositionally biased region" description="Basic and acidic residues" evidence="3">
    <location>
        <begin position="314"/>
        <end position="334"/>
    </location>
</feature>
<dbReference type="InterPro" id="IPR000555">
    <property type="entry name" value="JAMM/MPN+_dom"/>
</dbReference>
<sequence length="334" mass="37235">MASLDIVTKKPVSGETTVTVHPLVLLSVVDHYNRTSKGTKHRSVGVLLGSWKSPTNLDIANSFALPFEEDLKSPDVWYMDHDYLRNMFGMFRRVNAKERVVGWYHTGPKLRANDIQISEMLQKFVEHPILCVIDVRPEVSGLPIKAYVAVEEIHDDGTPTTKGFEHVGSEVGAEEVEEVGVEHLLRDITDLGFSGSLSHRLQQQLDSLKGLSGHLQQVHEYLQMVAEQKLPINHNIMYLIQEIFNNLPNVSGKDLATSVSNTTSDQMLVVYLASMIRATIALHNLINNKLENLEHEKEGPTGTKKKPAAEESSEDNKESGKDKAKEKAGKKPAQ</sequence>
<dbReference type="GO" id="GO:0000502">
    <property type="term" value="C:proteasome complex"/>
    <property type="evidence" value="ECO:0000318"/>
    <property type="project" value="GO_Central"/>
</dbReference>
<protein>
    <recommendedName>
        <fullName evidence="4">MPN domain-containing protein</fullName>
    </recommendedName>
</protein>
<dbReference type="GeneID" id="5892643"/>
<organism evidence="5 6">
    <name type="scientific">Monosiga brevicollis</name>
    <name type="common">Choanoflagellate</name>
    <dbReference type="NCBI Taxonomy" id="81824"/>
    <lineage>
        <taxon>Eukaryota</taxon>
        <taxon>Choanoflagellata</taxon>
        <taxon>Craspedida</taxon>
        <taxon>Salpingoecidae</taxon>
        <taxon>Monosiga</taxon>
    </lineage>
</organism>
<dbReference type="OMA" id="HAMSIKT"/>
<name>A9V3T8_MONBE</name>
<reference evidence="5 6" key="1">
    <citation type="journal article" date="2008" name="Nature">
        <title>The genome of the choanoflagellate Monosiga brevicollis and the origin of metazoans.</title>
        <authorList>
            <consortium name="JGI Sequencing"/>
            <person name="King N."/>
            <person name="Westbrook M.J."/>
            <person name="Young S.L."/>
            <person name="Kuo A."/>
            <person name="Abedin M."/>
            <person name="Chapman J."/>
            <person name="Fairclough S."/>
            <person name="Hellsten U."/>
            <person name="Isogai Y."/>
            <person name="Letunic I."/>
            <person name="Marr M."/>
            <person name="Pincus D."/>
            <person name="Putnam N."/>
            <person name="Rokas A."/>
            <person name="Wright K.J."/>
            <person name="Zuzow R."/>
            <person name="Dirks W."/>
            <person name="Good M."/>
            <person name="Goodstein D."/>
            <person name="Lemons D."/>
            <person name="Li W."/>
            <person name="Lyons J.B."/>
            <person name="Morris A."/>
            <person name="Nichols S."/>
            <person name="Richter D.J."/>
            <person name="Salamov A."/>
            <person name="Bork P."/>
            <person name="Lim W.A."/>
            <person name="Manning G."/>
            <person name="Miller W.T."/>
            <person name="McGinnis W."/>
            <person name="Shapiro H."/>
            <person name="Tjian R."/>
            <person name="Grigoriev I.V."/>
            <person name="Rokhsar D."/>
        </authorList>
    </citation>
    <scope>NUCLEOTIDE SEQUENCE [LARGE SCALE GENOMIC DNA]</scope>
    <source>
        <strain evidence="6">MX1 / ATCC 50154</strain>
    </source>
</reference>
<dbReference type="PROSITE" id="PS50249">
    <property type="entry name" value="MPN"/>
    <property type="match status" value="1"/>
</dbReference>
<dbReference type="RefSeq" id="XP_001747398.1">
    <property type="nucleotide sequence ID" value="XM_001747346.1"/>
</dbReference>
<dbReference type="eggNOG" id="KOG1556">
    <property type="taxonomic scope" value="Eukaryota"/>
</dbReference>
<evidence type="ECO:0000256" key="3">
    <source>
        <dbReference type="SAM" id="MobiDB-lite"/>
    </source>
</evidence>
<dbReference type="MEROPS" id="M67.973"/>
<dbReference type="PANTHER" id="PTHR10540:SF7">
    <property type="entry name" value="26S PROTEASOME NON-ATPASE REGULATORY SUBUNIT 7"/>
    <property type="match status" value="1"/>
</dbReference>
<feature type="region of interest" description="Disordered" evidence="3">
    <location>
        <begin position="293"/>
        <end position="334"/>
    </location>
</feature>
<dbReference type="Pfam" id="PF13012">
    <property type="entry name" value="MitMem_reg"/>
    <property type="match status" value="1"/>
</dbReference>
<dbReference type="InterPro" id="IPR037518">
    <property type="entry name" value="MPN"/>
</dbReference>
<dbReference type="GO" id="GO:0008237">
    <property type="term" value="F:metallopeptidase activity"/>
    <property type="evidence" value="ECO:0007669"/>
    <property type="project" value="InterPro"/>
</dbReference>
<dbReference type="STRING" id="81824.A9V3T8"/>
<dbReference type="SMART" id="SM00232">
    <property type="entry name" value="JAB_MPN"/>
    <property type="match status" value="1"/>
</dbReference>
<gene>
    <name evidence="5" type="ORF">MONBRDRAFT_37751</name>
</gene>
<dbReference type="KEGG" id="mbr:MONBRDRAFT_37751"/>
<dbReference type="Proteomes" id="UP000001357">
    <property type="component" value="Unassembled WGS sequence"/>
</dbReference>
<dbReference type="FunCoup" id="A9V3T8">
    <property type="interactions" value="1729"/>
</dbReference>
<keyword evidence="6" id="KW-1185">Reference proteome</keyword>
<accession>A9V3T8</accession>
<dbReference type="GO" id="GO:0005838">
    <property type="term" value="C:proteasome regulatory particle"/>
    <property type="evidence" value="ECO:0007669"/>
    <property type="project" value="InterPro"/>
</dbReference>
<evidence type="ECO:0000259" key="4">
    <source>
        <dbReference type="PROSITE" id="PS50249"/>
    </source>
</evidence>
<dbReference type="EMBL" id="CH991557">
    <property type="protein sequence ID" value="EDQ87865.1"/>
    <property type="molecule type" value="Genomic_DNA"/>
</dbReference>